<accession>A0A2U3TH33</accession>
<protein>
    <submittedName>
        <fullName evidence="2">PilZ domain-containing protein</fullName>
    </submittedName>
</protein>
<dbReference type="AlphaFoldDB" id="A0A2U3TH33"/>
<organism evidence="2 3">
    <name type="scientific">Microvirgula aerodenitrificans</name>
    <dbReference type="NCBI Taxonomy" id="57480"/>
    <lineage>
        <taxon>Bacteria</taxon>
        <taxon>Pseudomonadati</taxon>
        <taxon>Pseudomonadota</taxon>
        <taxon>Betaproteobacteria</taxon>
        <taxon>Neisseriales</taxon>
        <taxon>Aquaspirillaceae</taxon>
        <taxon>Microvirgula</taxon>
    </lineage>
</organism>
<dbReference type="KEGG" id="maer:DAI18_00585"/>
<feature type="domain" description="PilZ" evidence="1">
    <location>
        <begin position="5"/>
        <end position="97"/>
    </location>
</feature>
<evidence type="ECO:0000313" key="3">
    <source>
        <dbReference type="Proteomes" id="UP000244173"/>
    </source>
</evidence>
<reference evidence="2 3" key="1">
    <citation type="submission" date="2018-04" db="EMBL/GenBank/DDBJ databases">
        <title>Denitrifier Microvirgula.</title>
        <authorList>
            <person name="Anderson E."/>
            <person name="Jang J."/>
            <person name="Ishii S."/>
        </authorList>
    </citation>
    <scope>NUCLEOTIDE SEQUENCE [LARGE SCALE GENOMIC DNA]</scope>
    <source>
        <strain evidence="2 3">BE2.4</strain>
    </source>
</reference>
<dbReference type="Pfam" id="PF07238">
    <property type="entry name" value="PilZ"/>
    <property type="match status" value="1"/>
</dbReference>
<sequence length="101" mass="11091">MPFDRRRDRRLGRRLPVSLPARMETLDGDIDALCIDLGSDGLALRSDYVPRAGEHIVIAIQAPDVGGQPSAPLRVKAEVRRCNSVGGGLYEIGFRIVERHG</sequence>
<dbReference type="InterPro" id="IPR009875">
    <property type="entry name" value="PilZ_domain"/>
</dbReference>
<dbReference type="GO" id="GO:0035438">
    <property type="term" value="F:cyclic-di-GMP binding"/>
    <property type="evidence" value="ECO:0007669"/>
    <property type="project" value="InterPro"/>
</dbReference>
<dbReference type="Gene3D" id="2.40.10.220">
    <property type="entry name" value="predicted glycosyltransferase like domains"/>
    <property type="match status" value="1"/>
</dbReference>
<dbReference type="RefSeq" id="WP_084299822.1">
    <property type="nucleotide sequence ID" value="NZ_CAURZP010000004.1"/>
</dbReference>
<keyword evidence="3" id="KW-1185">Reference proteome</keyword>
<evidence type="ECO:0000313" key="2">
    <source>
        <dbReference type="EMBL" id="AVY92710.1"/>
    </source>
</evidence>
<dbReference type="EMBL" id="CP028519">
    <property type="protein sequence ID" value="AVY92710.1"/>
    <property type="molecule type" value="Genomic_DNA"/>
</dbReference>
<gene>
    <name evidence="2" type="ORF">DAI18_00585</name>
</gene>
<dbReference type="OrthoDB" id="8562941at2"/>
<dbReference type="STRING" id="1122240.GCA_000620105_00786"/>
<evidence type="ECO:0000259" key="1">
    <source>
        <dbReference type="Pfam" id="PF07238"/>
    </source>
</evidence>
<dbReference type="Proteomes" id="UP000244173">
    <property type="component" value="Chromosome"/>
</dbReference>
<proteinExistence type="predicted"/>
<name>A0A2U3TH33_9NEIS</name>
<dbReference type="SUPFAM" id="SSF141371">
    <property type="entry name" value="PilZ domain-like"/>
    <property type="match status" value="1"/>
</dbReference>